<comment type="caution">
    <text evidence="2">The sequence shown here is derived from an EMBL/GenBank/DDBJ whole genome shotgun (WGS) entry which is preliminary data.</text>
</comment>
<feature type="compositionally biased region" description="Low complexity" evidence="1">
    <location>
        <begin position="65"/>
        <end position="99"/>
    </location>
</feature>
<evidence type="ECO:0000313" key="3">
    <source>
        <dbReference type="Proteomes" id="UP000608522"/>
    </source>
</evidence>
<sequence>MVGARSVPAGSSVKDPSGESQRRKMSARATTTRALAPPEAVTVKVFPDRVKPVTSPAVAVASAGPAGAEAEAEAGKATGPAAARPATVRAAASRATAGVRRLRPRRAA</sequence>
<dbReference type="EMBL" id="BNED01000005">
    <property type="protein sequence ID" value="GHI75232.1"/>
    <property type="molecule type" value="Genomic_DNA"/>
</dbReference>
<reference evidence="3" key="1">
    <citation type="submission" date="2023-07" db="EMBL/GenBank/DDBJ databases">
        <title>Whole genome shotgun sequence of Streptomyces spororaveus NBRC 15456.</title>
        <authorList>
            <person name="Komaki H."/>
            <person name="Tamura T."/>
        </authorList>
    </citation>
    <scope>NUCLEOTIDE SEQUENCE [LARGE SCALE GENOMIC DNA]</scope>
    <source>
        <strain evidence="3">NBRC 15456</strain>
    </source>
</reference>
<dbReference type="Proteomes" id="UP000608522">
    <property type="component" value="Unassembled WGS sequence"/>
</dbReference>
<evidence type="ECO:0000313" key="2">
    <source>
        <dbReference type="EMBL" id="GHI75232.1"/>
    </source>
</evidence>
<evidence type="ECO:0000256" key="1">
    <source>
        <dbReference type="SAM" id="MobiDB-lite"/>
    </source>
</evidence>
<protein>
    <submittedName>
        <fullName evidence="2">Uncharacterized protein</fullName>
    </submittedName>
</protein>
<name>A0ABQ3T4D4_9ACTN</name>
<feature type="region of interest" description="Disordered" evidence="1">
    <location>
        <begin position="1"/>
        <end position="35"/>
    </location>
</feature>
<feature type="region of interest" description="Disordered" evidence="1">
    <location>
        <begin position="65"/>
        <end position="108"/>
    </location>
</feature>
<keyword evidence="3" id="KW-1185">Reference proteome</keyword>
<gene>
    <name evidence="2" type="ORF">Sspor_07930</name>
</gene>
<proteinExistence type="predicted"/>
<organism evidence="2 3">
    <name type="scientific">Streptomyces spororaveus</name>
    <dbReference type="NCBI Taxonomy" id="284039"/>
    <lineage>
        <taxon>Bacteria</taxon>
        <taxon>Bacillati</taxon>
        <taxon>Actinomycetota</taxon>
        <taxon>Actinomycetes</taxon>
        <taxon>Kitasatosporales</taxon>
        <taxon>Streptomycetaceae</taxon>
        <taxon>Streptomyces</taxon>
    </lineage>
</organism>
<accession>A0ABQ3T4D4</accession>